<dbReference type="InterPro" id="IPR051604">
    <property type="entry name" value="Ergot_Alk_Oxidoreductase"/>
</dbReference>
<dbReference type="InterPro" id="IPR008030">
    <property type="entry name" value="NmrA-like"/>
</dbReference>
<dbReference type="PANTHER" id="PTHR43162">
    <property type="match status" value="1"/>
</dbReference>
<protein>
    <submittedName>
        <fullName evidence="2">NmrA family NAD(P)-binding protein</fullName>
    </submittedName>
</protein>
<evidence type="ECO:0000313" key="2">
    <source>
        <dbReference type="EMBL" id="GAA3962289.1"/>
    </source>
</evidence>
<dbReference type="Gene3D" id="3.90.25.10">
    <property type="entry name" value="UDP-galactose 4-epimerase, domain 1"/>
    <property type="match status" value="1"/>
</dbReference>
<gene>
    <name evidence="2" type="ORF">GCM10022246_14420</name>
</gene>
<dbReference type="PANTHER" id="PTHR43162:SF1">
    <property type="entry name" value="PRESTALK A DIFFERENTIATION PROTEIN A"/>
    <property type="match status" value="1"/>
</dbReference>
<dbReference type="InterPro" id="IPR036291">
    <property type="entry name" value="NAD(P)-bd_dom_sf"/>
</dbReference>
<accession>A0ABP7PA99</accession>
<comment type="caution">
    <text evidence="2">The sequence shown here is derived from an EMBL/GenBank/DDBJ whole genome shotgun (WGS) entry which is preliminary data.</text>
</comment>
<organism evidence="2 3">
    <name type="scientific">Pedobacter ginsengiterrae</name>
    <dbReference type="NCBI Taxonomy" id="871696"/>
    <lineage>
        <taxon>Bacteria</taxon>
        <taxon>Pseudomonadati</taxon>
        <taxon>Bacteroidota</taxon>
        <taxon>Sphingobacteriia</taxon>
        <taxon>Sphingobacteriales</taxon>
        <taxon>Sphingobacteriaceae</taxon>
        <taxon>Pedobacter</taxon>
    </lineage>
</organism>
<reference evidence="3" key="1">
    <citation type="journal article" date="2019" name="Int. J. Syst. Evol. Microbiol.">
        <title>The Global Catalogue of Microorganisms (GCM) 10K type strain sequencing project: providing services to taxonomists for standard genome sequencing and annotation.</title>
        <authorList>
            <consortium name="The Broad Institute Genomics Platform"/>
            <consortium name="The Broad Institute Genome Sequencing Center for Infectious Disease"/>
            <person name="Wu L."/>
            <person name="Ma J."/>
        </authorList>
    </citation>
    <scope>NUCLEOTIDE SEQUENCE [LARGE SCALE GENOMIC DNA]</scope>
    <source>
        <strain evidence="3">JCM 17338</strain>
    </source>
</reference>
<keyword evidence="3" id="KW-1185">Reference proteome</keyword>
<feature type="domain" description="NmrA-like" evidence="1">
    <location>
        <begin position="2"/>
        <end position="258"/>
    </location>
</feature>
<dbReference type="EMBL" id="BAABAK010000005">
    <property type="protein sequence ID" value="GAA3962289.1"/>
    <property type="molecule type" value="Genomic_DNA"/>
</dbReference>
<evidence type="ECO:0000259" key="1">
    <source>
        <dbReference type="Pfam" id="PF05368"/>
    </source>
</evidence>
<dbReference type="SUPFAM" id="SSF51735">
    <property type="entry name" value="NAD(P)-binding Rossmann-fold domains"/>
    <property type="match status" value="1"/>
</dbReference>
<proteinExistence type="predicted"/>
<dbReference type="Gene3D" id="3.40.50.720">
    <property type="entry name" value="NAD(P)-binding Rossmann-like Domain"/>
    <property type="match status" value="1"/>
</dbReference>
<dbReference type="Proteomes" id="UP001501081">
    <property type="component" value="Unassembled WGS sequence"/>
</dbReference>
<name>A0ABP7PA99_9SPHI</name>
<evidence type="ECO:0000313" key="3">
    <source>
        <dbReference type="Proteomes" id="UP001501081"/>
    </source>
</evidence>
<dbReference type="Pfam" id="PF05368">
    <property type="entry name" value="NmrA"/>
    <property type="match status" value="1"/>
</dbReference>
<sequence length="296" mass="32080">MKIIITGSLGNISKPLTKELIEKGHLVTVISSNQNRQADIELLGATAAIGSLEDVEFLTNTFAEADAVYCMVPPTYYYDHSIDPLTFYQVVGNNYATAIKASGVKRAVQLSSFGGDLDKGTGIILGSHLVEEILKKLPDVSLTRIRPTSFYYNLLGFIKMIKSVGFIASNYGADDKVLMVSPKDIASAAADELVKTTSEEVRYVASDEVTCNEAASILGQAIGKPDLKWILVSDEEMQKGLESNGFPVKLAEQIVELYGSLHSGLLAKDFYASNSKITGKVKLKDFAIDFAAAYNQ</sequence>
<dbReference type="RefSeq" id="WP_344766021.1">
    <property type="nucleotide sequence ID" value="NZ_BAABAK010000005.1"/>
</dbReference>